<keyword evidence="2" id="KW-0378">Hydrolase</keyword>
<dbReference type="PANTHER" id="PTHR13620:SF51">
    <property type="entry name" value="3'-5' EXONUCLEASE DOMAIN-CONTAINING PROTEIN"/>
    <property type="match status" value="1"/>
</dbReference>
<dbReference type="Pfam" id="PF01612">
    <property type="entry name" value="DNA_pol_A_exo1"/>
    <property type="match status" value="1"/>
</dbReference>
<name>A0A1E5W7B0_9POAL</name>
<dbReference type="SUPFAM" id="SSF53098">
    <property type="entry name" value="Ribonuclease H-like"/>
    <property type="match status" value="1"/>
</dbReference>
<dbReference type="InterPro" id="IPR051132">
    <property type="entry name" value="3-5_Exonuclease_domain"/>
</dbReference>
<gene>
    <name evidence="4" type="ORF">BAE44_0005876</name>
</gene>
<keyword evidence="1" id="KW-0540">Nuclease</keyword>
<dbReference type="GO" id="GO:0006139">
    <property type="term" value="P:nucleobase-containing compound metabolic process"/>
    <property type="evidence" value="ECO:0007669"/>
    <property type="project" value="InterPro"/>
</dbReference>
<dbReference type="Gene3D" id="3.30.420.10">
    <property type="entry name" value="Ribonuclease H-like superfamily/Ribonuclease H"/>
    <property type="match status" value="1"/>
</dbReference>
<dbReference type="GO" id="GO:0008408">
    <property type="term" value="F:3'-5' exonuclease activity"/>
    <property type="evidence" value="ECO:0007669"/>
    <property type="project" value="InterPro"/>
</dbReference>
<dbReference type="GO" id="GO:0003676">
    <property type="term" value="F:nucleic acid binding"/>
    <property type="evidence" value="ECO:0007669"/>
    <property type="project" value="InterPro"/>
</dbReference>
<dbReference type="InterPro" id="IPR012337">
    <property type="entry name" value="RNaseH-like_sf"/>
</dbReference>
<evidence type="ECO:0000259" key="3">
    <source>
        <dbReference type="Pfam" id="PF01612"/>
    </source>
</evidence>
<evidence type="ECO:0000256" key="1">
    <source>
        <dbReference type="ARBA" id="ARBA00022722"/>
    </source>
</evidence>
<dbReference type="InterPro" id="IPR002562">
    <property type="entry name" value="3'-5'_exonuclease_dom"/>
</dbReference>
<evidence type="ECO:0000313" key="4">
    <source>
        <dbReference type="EMBL" id="OEL33108.1"/>
    </source>
</evidence>
<feature type="domain" description="3'-5' exonuclease" evidence="3">
    <location>
        <begin position="28"/>
        <end position="212"/>
    </location>
</feature>
<comment type="caution">
    <text evidence="4">The sequence shown here is derived from an EMBL/GenBank/DDBJ whole genome shotgun (WGS) entry which is preliminary data.</text>
</comment>
<dbReference type="STRING" id="888268.A0A1E5W7B0"/>
<accession>A0A1E5W7B0</accession>
<keyword evidence="5" id="KW-1185">Reference proteome</keyword>
<protein>
    <recommendedName>
        <fullName evidence="3">3'-5' exonuclease domain-containing protein</fullName>
    </recommendedName>
</protein>
<dbReference type="CDD" id="cd06141">
    <property type="entry name" value="WRN_exo"/>
    <property type="match status" value="1"/>
</dbReference>
<evidence type="ECO:0000256" key="2">
    <source>
        <dbReference type="ARBA" id="ARBA00022801"/>
    </source>
</evidence>
<dbReference type="EMBL" id="LWDX02019829">
    <property type="protein sequence ID" value="OEL33108.1"/>
    <property type="molecule type" value="Genomic_DNA"/>
</dbReference>
<organism evidence="4 5">
    <name type="scientific">Dichanthelium oligosanthes</name>
    <dbReference type="NCBI Taxonomy" id="888268"/>
    <lineage>
        <taxon>Eukaryota</taxon>
        <taxon>Viridiplantae</taxon>
        <taxon>Streptophyta</taxon>
        <taxon>Embryophyta</taxon>
        <taxon>Tracheophyta</taxon>
        <taxon>Spermatophyta</taxon>
        <taxon>Magnoliopsida</taxon>
        <taxon>Liliopsida</taxon>
        <taxon>Poales</taxon>
        <taxon>Poaceae</taxon>
        <taxon>PACMAD clade</taxon>
        <taxon>Panicoideae</taxon>
        <taxon>Panicodae</taxon>
        <taxon>Paniceae</taxon>
        <taxon>Dichantheliinae</taxon>
        <taxon>Dichanthelium</taxon>
    </lineage>
</organism>
<dbReference type="Proteomes" id="UP000095767">
    <property type="component" value="Unassembled WGS sequence"/>
</dbReference>
<dbReference type="InterPro" id="IPR036397">
    <property type="entry name" value="RNaseH_sf"/>
</dbReference>
<dbReference type="PANTHER" id="PTHR13620">
    <property type="entry name" value="3-5 EXONUCLEASE"/>
    <property type="match status" value="1"/>
</dbReference>
<dbReference type="GO" id="GO:0005634">
    <property type="term" value="C:nucleus"/>
    <property type="evidence" value="ECO:0007669"/>
    <property type="project" value="TreeGrafter"/>
</dbReference>
<reference evidence="4 5" key="1">
    <citation type="submission" date="2016-09" db="EMBL/GenBank/DDBJ databases">
        <title>The draft genome of Dichanthelium oligosanthes: A C3 panicoid grass species.</title>
        <authorList>
            <person name="Studer A.J."/>
            <person name="Schnable J.C."/>
            <person name="Brutnell T.P."/>
        </authorList>
    </citation>
    <scope>NUCLEOTIDE SEQUENCE [LARGE SCALE GENOMIC DNA]</scope>
    <source>
        <strain evidence="5">cv. Kellogg 1175</strain>
        <tissue evidence="4">Leaf</tissue>
    </source>
</reference>
<dbReference type="OrthoDB" id="1920326at2759"/>
<dbReference type="GO" id="GO:0005737">
    <property type="term" value="C:cytoplasm"/>
    <property type="evidence" value="ECO:0007669"/>
    <property type="project" value="TreeGrafter"/>
</dbReference>
<proteinExistence type="predicted"/>
<sequence>MVETNVYTVRFEGNAITATVTSSGEAVERWVDEVLSVHRPRLHKLVVGLDVEWRPSYGPEYSPTALLQLCVGRRCLILQLLHADYIPDALVHVKSEASMVEAPSPNSVQFLGDADYRFVGVGVGADAERLSYDHDYLEVANTVDLREVAAEEMNRPDLRHAGLKDIASAVMGANVEKPRRVTMGRWDDYYLSNEQIEYACIDAFVSFEIGRMLLPDDHY</sequence>
<dbReference type="AlphaFoldDB" id="A0A1E5W7B0"/>
<evidence type="ECO:0000313" key="5">
    <source>
        <dbReference type="Proteomes" id="UP000095767"/>
    </source>
</evidence>